<protein>
    <submittedName>
        <fullName evidence="7">Glyoxylase, beta-lactamase superfamily II</fullName>
    </submittedName>
</protein>
<comment type="similarity">
    <text evidence="1">Belongs to the metallo-beta-lactamase superfamily.</text>
</comment>
<evidence type="ECO:0000256" key="3">
    <source>
        <dbReference type="ARBA" id="ARBA00022801"/>
    </source>
</evidence>
<dbReference type="SMART" id="SM00849">
    <property type="entry name" value="Lactamase_B"/>
    <property type="match status" value="1"/>
</dbReference>
<dbReference type="InterPro" id="IPR051013">
    <property type="entry name" value="MBL_superfamily_lactonases"/>
</dbReference>
<keyword evidence="2" id="KW-0479">Metal-binding</keyword>
<evidence type="ECO:0000256" key="5">
    <source>
        <dbReference type="SAM" id="SignalP"/>
    </source>
</evidence>
<evidence type="ECO:0000259" key="6">
    <source>
        <dbReference type="SMART" id="SM00849"/>
    </source>
</evidence>
<name>A0A1M7S0Z4_9RHOB</name>
<feature type="chain" id="PRO_5009929050" evidence="5">
    <location>
        <begin position="39"/>
        <end position="333"/>
    </location>
</feature>
<organism evidence="7 8">
    <name type="scientific">Oceanicella actignis</name>
    <dbReference type="NCBI Taxonomy" id="1189325"/>
    <lineage>
        <taxon>Bacteria</taxon>
        <taxon>Pseudomonadati</taxon>
        <taxon>Pseudomonadota</taxon>
        <taxon>Alphaproteobacteria</taxon>
        <taxon>Rhodobacterales</taxon>
        <taxon>Paracoccaceae</taxon>
        <taxon>Oceanicella</taxon>
    </lineage>
</organism>
<dbReference type="SUPFAM" id="SSF56281">
    <property type="entry name" value="Metallo-hydrolase/oxidoreductase"/>
    <property type="match status" value="1"/>
</dbReference>
<dbReference type="PANTHER" id="PTHR42978:SF6">
    <property type="entry name" value="QUORUM-QUENCHING LACTONASE YTNP-RELATED"/>
    <property type="match status" value="1"/>
</dbReference>
<keyword evidence="3" id="KW-0378">Hydrolase</keyword>
<accession>A0A1M7S0Z4</accession>
<evidence type="ECO:0000256" key="2">
    <source>
        <dbReference type="ARBA" id="ARBA00022723"/>
    </source>
</evidence>
<evidence type="ECO:0000256" key="1">
    <source>
        <dbReference type="ARBA" id="ARBA00007749"/>
    </source>
</evidence>
<dbReference type="Gene3D" id="3.60.15.10">
    <property type="entry name" value="Ribonuclease Z/Hydroxyacylglutathione hydrolase-like"/>
    <property type="match status" value="1"/>
</dbReference>
<dbReference type="EMBL" id="FRDL01000001">
    <property type="protein sequence ID" value="SHN52173.1"/>
    <property type="molecule type" value="Genomic_DNA"/>
</dbReference>
<feature type="domain" description="Metallo-beta-lactamase" evidence="6">
    <location>
        <begin position="101"/>
        <end position="306"/>
    </location>
</feature>
<evidence type="ECO:0000256" key="4">
    <source>
        <dbReference type="ARBA" id="ARBA00022833"/>
    </source>
</evidence>
<dbReference type="InterPro" id="IPR001279">
    <property type="entry name" value="Metallo-B-lactamas"/>
</dbReference>
<dbReference type="InterPro" id="IPR036866">
    <property type="entry name" value="RibonucZ/Hydroxyglut_hydro"/>
</dbReference>
<feature type="signal peptide" evidence="5">
    <location>
        <begin position="1"/>
        <end position="38"/>
    </location>
</feature>
<dbReference type="AlphaFoldDB" id="A0A1M7S0Z4"/>
<evidence type="ECO:0000313" key="7">
    <source>
        <dbReference type="EMBL" id="SHN52173.1"/>
    </source>
</evidence>
<dbReference type="GO" id="GO:0046872">
    <property type="term" value="F:metal ion binding"/>
    <property type="evidence" value="ECO:0007669"/>
    <property type="project" value="UniProtKB-KW"/>
</dbReference>
<gene>
    <name evidence="7" type="ORF">SAMN05216200_101411</name>
</gene>
<dbReference type="Pfam" id="PF00753">
    <property type="entry name" value="Lactamase_B"/>
    <property type="match status" value="1"/>
</dbReference>
<dbReference type="PROSITE" id="PS51318">
    <property type="entry name" value="TAT"/>
    <property type="match status" value="1"/>
</dbReference>
<dbReference type="PANTHER" id="PTHR42978">
    <property type="entry name" value="QUORUM-QUENCHING LACTONASE YTNP-RELATED-RELATED"/>
    <property type="match status" value="1"/>
</dbReference>
<dbReference type="CDD" id="cd07720">
    <property type="entry name" value="OPHC2-like_MBL-fold"/>
    <property type="match status" value="1"/>
</dbReference>
<dbReference type="RefSeq" id="WP_245728443.1">
    <property type="nucleotide sequence ID" value="NZ_FOHL01000002.1"/>
</dbReference>
<evidence type="ECO:0000313" key="8">
    <source>
        <dbReference type="Proteomes" id="UP000184066"/>
    </source>
</evidence>
<sequence length="333" mass="36398">MTDARRMLRPAAPSRRDLLRLAALAPALSLAAPLRALALGPAPADQAPGWFRFMLGETEITICSDGALKTPTTLLGVNAPREEVAAYLAAHHLDAQTNYAHTNHVVIRRGQRVALVDLGSGSRWQATAGRLPRNMQAAGLAPDEVTDVFVTHAHPDHIWGAMDDFDEPLMVNARHRIGADERAFWMQEGLIDRVEPQMQQFVVGARNAIEALGDQLTDIAPDEELAPGMRAVATPGHTAGHMSLLVEDPSGARLMALGDAMNHALISVERPDWHFGFDADREMAARTRRALLARAADEGLVVVGYHFPFPGVGHIIREGEGFRFLPALWRWPE</sequence>
<keyword evidence="8" id="KW-1185">Reference proteome</keyword>
<keyword evidence="4" id="KW-0862">Zinc</keyword>
<proteinExistence type="inferred from homology"/>
<dbReference type="InterPro" id="IPR006311">
    <property type="entry name" value="TAT_signal"/>
</dbReference>
<keyword evidence="5" id="KW-0732">Signal</keyword>
<reference evidence="7 8" key="1">
    <citation type="submission" date="2016-12" db="EMBL/GenBank/DDBJ databases">
        <authorList>
            <person name="Song W.-J."/>
            <person name="Kurnit D.M."/>
        </authorList>
    </citation>
    <scope>NUCLEOTIDE SEQUENCE [LARGE SCALE GENOMIC DNA]</scope>
    <source>
        <strain evidence="7 8">CGMCC 1.10808</strain>
    </source>
</reference>
<dbReference type="Proteomes" id="UP000184066">
    <property type="component" value="Unassembled WGS sequence"/>
</dbReference>
<dbReference type="GO" id="GO:0016787">
    <property type="term" value="F:hydrolase activity"/>
    <property type="evidence" value="ECO:0007669"/>
    <property type="project" value="UniProtKB-KW"/>
</dbReference>
<dbReference type="STRING" id="1189325.SAMN04488119_102107"/>